<dbReference type="InterPro" id="IPR001647">
    <property type="entry name" value="HTH_TetR"/>
</dbReference>
<evidence type="ECO:0000313" key="5">
    <source>
        <dbReference type="Proteomes" id="UP000093309"/>
    </source>
</evidence>
<evidence type="ECO:0000256" key="1">
    <source>
        <dbReference type="ARBA" id="ARBA00023125"/>
    </source>
</evidence>
<keyword evidence="5" id="KW-1185">Reference proteome</keyword>
<dbReference type="PRINTS" id="PR00455">
    <property type="entry name" value="HTHTETR"/>
</dbReference>
<reference evidence="5" key="1">
    <citation type="submission" date="2016-05" db="EMBL/GenBank/DDBJ databases">
        <title>Paenibacillus oryzae. sp. nov., isolated from the rice root.</title>
        <authorList>
            <person name="Zhang J."/>
            <person name="Zhang X."/>
        </authorList>
    </citation>
    <scope>NUCLEOTIDE SEQUENCE [LARGE SCALE GENOMIC DNA]</scope>
    <source>
        <strain evidence="5">KCTC13222</strain>
    </source>
</reference>
<keyword evidence="1 2" id="KW-0238">DNA-binding</keyword>
<dbReference type="GO" id="GO:0003677">
    <property type="term" value="F:DNA binding"/>
    <property type="evidence" value="ECO:0007669"/>
    <property type="project" value="UniProtKB-UniRule"/>
</dbReference>
<dbReference type="PROSITE" id="PS50977">
    <property type="entry name" value="HTH_TETR_2"/>
    <property type="match status" value="1"/>
</dbReference>
<evidence type="ECO:0000256" key="2">
    <source>
        <dbReference type="PROSITE-ProRule" id="PRU00335"/>
    </source>
</evidence>
<dbReference type="EMBL" id="LYPC01000028">
    <property type="protein sequence ID" value="OCT11345.1"/>
    <property type="molecule type" value="Genomic_DNA"/>
</dbReference>
<dbReference type="SUPFAM" id="SSF46689">
    <property type="entry name" value="Homeodomain-like"/>
    <property type="match status" value="1"/>
</dbReference>
<feature type="domain" description="HTH tetR-type" evidence="3">
    <location>
        <begin position="12"/>
        <end position="72"/>
    </location>
</feature>
<dbReference type="InterPro" id="IPR009057">
    <property type="entry name" value="Homeodomain-like_sf"/>
</dbReference>
<evidence type="ECO:0000259" key="3">
    <source>
        <dbReference type="PROSITE" id="PS50977"/>
    </source>
</evidence>
<dbReference type="AlphaFoldDB" id="A0A1C0ZTD6"/>
<feature type="DNA-binding region" description="H-T-H motif" evidence="2">
    <location>
        <begin position="35"/>
        <end position="54"/>
    </location>
</feature>
<organism evidence="4 5">
    <name type="scientific">Paenibacillus pectinilyticus</name>
    <dbReference type="NCBI Taxonomy" id="512399"/>
    <lineage>
        <taxon>Bacteria</taxon>
        <taxon>Bacillati</taxon>
        <taxon>Bacillota</taxon>
        <taxon>Bacilli</taxon>
        <taxon>Bacillales</taxon>
        <taxon>Paenibacillaceae</taxon>
        <taxon>Paenibacillus</taxon>
    </lineage>
</organism>
<dbReference type="Pfam" id="PF00440">
    <property type="entry name" value="TetR_N"/>
    <property type="match status" value="1"/>
</dbReference>
<accession>A0A1C0ZTD6</accession>
<evidence type="ECO:0000313" key="4">
    <source>
        <dbReference type="EMBL" id="OCT11345.1"/>
    </source>
</evidence>
<name>A0A1C0ZTD6_9BACL</name>
<comment type="caution">
    <text evidence="4">The sequence shown here is derived from an EMBL/GenBank/DDBJ whole genome shotgun (WGS) entry which is preliminary data.</text>
</comment>
<dbReference type="STRING" id="512399.A8709_06640"/>
<dbReference type="Proteomes" id="UP000093309">
    <property type="component" value="Unassembled WGS sequence"/>
</dbReference>
<dbReference type="RefSeq" id="WP_065858294.1">
    <property type="nucleotide sequence ID" value="NZ_LYPC01000028.1"/>
</dbReference>
<dbReference type="OrthoDB" id="8688418at2"/>
<sequence length="204" mass="23007">MNKKNLRDIKKEATAFAIADAAFELVLERGFDGFVVDDIVQRAGYARRTFANHFSCKEEAVVMSVLSIKGKNEAEDLITGMPANTPPLDILYHLMKMRLTTELLWKMRKLISLSKQNPTLVPYMLSVMRRLQLECQALLGGLYSGRYPESYTHILAGAVFGAVVPLLDGSLNVRFPDQSPTDLPDAMSFDQFLDMTFDYLRKGF</sequence>
<proteinExistence type="predicted"/>
<dbReference type="Gene3D" id="1.10.357.10">
    <property type="entry name" value="Tetracycline Repressor, domain 2"/>
    <property type="match status" value="1"/>
</dbReference>
<gene>
    <name evidence="4" type="ORF">A8709_06640</name>
</gene>
<protein>
    <submittedName>
        <fullName evidence="4">TetR family transcriptional regulator</fullName>
    </submittedName>
</protein>